<evidence type="ECO:0000256" key="2">
    <source>
        <dbReference type="ARBA" id="ARBA00004305"/>
    </source>
</evidence>
<keyword evidence="13" id="KW-1185">Reference proteome</keyword>
<keyword evidence="7 9" id="KW-0560">Oxidoreductase</keyword>
<keyword evidence="6" id="KW-0630">Potassium</keyword>
<evidence type="ECO:0000313" key="12">
    <source>
        <dbReference type="EMBL" id="KPI45681.1"/>
    </source>
</evidence>
<dbReference type="GO" id="GO:0009083">
    <property type="term" value="P:branched-chain amino acid catabolic process"/>
    <property type="evidence" value="ECO:0007669"/>
    <property type="project" value="TreeGrafter"/>
</dbReference>
<dbReference type="SUPFAM" id="SSF52518">
    <property type="entry name" value="Thiamin diphosphate-binding fold (THDP-binding)"/>
    <property type="match status" value="1"/>
</dbReference>
<comment type="function">
    <text evidence="9">The branched-chain alpha-keto dehydrogenase complex catalyzes the overall conversion of alpha-keto acids to acyl-CoA and CO(2). It contains multiple copies of three enzymatic components: branched-chain alpha-keto acid decarboxylase (E1), lipoamide acyltransferase (E2) and lipoamide dehydrogenase (E3).</text>
</comment>
<dbReference type="Pfam" id="PF00676">
    <property type="entry name" value="E1_dh"/>
    <property type="match status" value="1"/>
</dbReference>
<dbReference type="PANTHER" id="PTHR43380:SF1">
    <property type="entry name" value="2-OXOISOVALERATE DEHYDROGENASE SUBUNIT ALPHA, MITOCHONDRIAL"/>
    <property type="match status" value="1"/>
</dbReference>
<evidence type="ECO:0000256" key="8">
    <source>
        <dbReference type="ARBA" id="ARBA00023128"/>
    </source>
</evidence>
<evidence type="ECO:0000256" key="3">
    <source>
        <dbReference type="ARBA" id="ARBA00008646"/>
    </source>
</evidence>
<evidence type="ECO:0000256" key="9">
    <source>
        <dbReference type="RuleBase" id="RU365014"/>
    </source>
</evidence>
<dbReference type="Proteomes" id="UP000038010">
    <property type="component" value="Unassembled WGS sequence"/>
</dbReference>
<evidence type="ECO:0000256" key="10">
    <source>
        <dbReference type="SAM" id="MobiDB-lite"/>
    </source>
</evidence>
<dbReference type="GeneID" id="28740690"/>
<dbReference type="RefSeq" id="XP_018005644.1">
    <property type="nucleotide sequence ID" value="XM_018148820.1"/>
</dbReference>
<feature type="region of interest" description="Disordered" evidence="10">
    <location>
        <begin position="1"/>
        <end position="61"/>
    </location>
</feature>
<dbReference type="GO" id="GO:0046872">
    <property type="term" value="F:metal ion binding"/>
    <property type="evidence" value="ECO:0007669"/>
    <property type="project" value="UniProtKB-KW"/>
</dbReference>
<dbReference type="InterPro" id="IPR050771">
    <property type="entry name" value="Alpha-ketoacid_DH_E1_comp"/>
</dbReference>
<sequence>MLSRSIARGASRRLAKGTPLPACKATPTPMYTRSPSLDQRRHESNTPSYTPGPAQKVNADSVNFPGAVNSKFTTAMAFQNPAQELAMPTYRYMDADGNVVDTSRELTPVSDEEVTTWYRNMLTVSIMDLIMFDAQRQGRTSFYMVSAGEEGIAVGTASALDSEDVCFLQYREQGVLVQRGFTLTEMMNQLFANKDDHGKGRNMPVHYGSGKLNVHTVSSPLATQIPQASGAAYALKMQSLINPNVKKRIVACYFGEGAASEGDFHAALNIAATKSCPVVFVCRNNGFAISTASIEQYKGDGIASRGLGYGIDTIRVDGNDIFAVREVMIEARKKALEGDCKPILIEAMSYRVSHHSTSDDSFAYRAKREVEEWKRRDNPITRLRKWMENKGIWNEDMEKEARASIRKEVLREFAAAEKLKKPPIRAMFEDVYEEITPEAKAQMRELKRVVEKYPGEYDVKSFEGGLETLNIEAK</sequence>
<feature type="domain" description="Dehydrogenase E1 component" evidence="11">
    <location>
        <begin position="119"/>
        <end position="424"/>
    </location>
</feature>
<evidence type="ECO:0000256" key="7">
    <source>
        <dbReference type="ARBA" id="ARBA00023002"/>
    </source>
</evidence>
<evidence type="ECO:0000313" key="13">
    <source>
        <dbReference type="Proteomes" id="UP000038010"/>
    </source>
</evidence>
<dbReference type="PANTHER" id="PTHR43380">
    <property type="entry name" value="2-OXOISOVALERATE DEHYDROGENASE SUBUNIT ALPHA, MITOCHONDRIAL"/>
    <property type="match status" value="1"/>
</dbReference>
<dbReference type="EMBL" id="LFJN01000001">
    <property type="protein sequence ID" value="KPI45681.1"/>
    <property type="molecule type" value="Genomic_DNA"/>
</dbReference>
<evidence type="ECO:0000256" key="4">
    <source>
        <dbReference type="ARBA" id="ARBA00022723"/>
    </source>
</evidence>
<evidence type="ECO:0000256" key="6">
    <source>
        <dbReference type="ARBA" id="ARBA00022958"/>
    </source>
</evidence>
<keyword evidence="4" id="KW-0479">Metal-binding</keyword>
<proteinExistence type="inferred from homology"/>
<dbReference type="CDD" id="cd02000">
    <property type="entry name" value="TPP_E1_PDC_ADC_BCADC"/>
    <property type="match status" value="1"/>
</dbReference>
<dbReference type="VEuPathDB" id="FungiDB:AB675_837"/>
<dbReference type="STRING" id="1664694.A0A0N0NS00"/>
<keyword evidence="5" id="KW-0809">Transit peptide</keyword>
<evidence type="ECO:0000256" key="1">
    <source>
        <dbReference type="ARBA" id="ARBA00001964"/>
    </source>
</evidence>
<dbReference type="EC" id="1.2.4.4" evidence="9"/>
<gene>
    <name evidence="12" type="ORF">AB675_837</name>
</gene>
<reference evidence="12 13" key="1">
    <citation type="submission" date="2015-06" db="EMBL/GenBank/DDBJ databases">
        <title>Draft genome of the ant-associated black yeast Phialophora attae CBS 131958.</title>
        <authorList>
            <person name="Moreno L.F."/>
            <person name="Stielow B.J."/>
            <person name="de Hoog S."/>
            <person name="Vicente V.A."/>
            <person name="Weiss V.A."/>
            <person name="de Vries M."/>
            <person name="Cruz L.M."/>
            <person name="Souza E.M."/>
        </authorList>
    </citation>
    <scope>NUCLEOTIDE SEQUENCE [LARGE SCALE GENOMIC DNA]</scope>
    <source>
        <strain evidence="12 13">CBS 131958</strain>
    </source>
</reference>
<dbReference type="GO" id="GO:0003863">
    <property type="term" value="F:branched-chain 2-oxo acid dehydrogenase activity"/>
    <property type="evidence" value="ECO:0007669"/>
    <property type="project" value="UniProtKB-EC"/>
</dbReference>
<dbReference type="OrthoDB" id="3845at2759"/>
<dbReference type="AlphaFoldDB" id="A0A0N0NS00"/>
<keyword evidence="8" id="KW-0496">Mitochondrion</keyword>
<comment type="subcellular location">
    <subcellularLocation>
        <location evidence="2">Mitochondrion matrix</location>
    </subcellularLocation>
</comment>
<accession>A0A0N0NS00</accession>
<dbReference type="InterPro" id="IPR029061">
    <property type="entry name" value="THDP-binding"/>
</dbReference>
<keyword evidence="9" id="KW-0786">Thiamine pyrophosphate</keyword>
<name>A0A0N0NS00_9EURO</name>
<evidence type="ECO:0000259" key="11">
    <source>
        <dbReference type="Pfam" id="PF00676"/>
    </source>
</evidence>
<evidence type="ECO:0000256" key="5">
    <source>
        <dbReference type="ARBA" id="ARBA00022946"/>
    </source>
</evidence>
<comment type="catalytic activity">
    <reaction evidence="9">
        <text>N(6)-[(R)-lipoyl]-L-lysyl-[protein] + 3-methyl-2-oxobutanoate + H(+) = N(6)-[(R)-S(8)-2-methylpropanoyldihydrolipoyl]-L-lysyl-[protein] + CO2</text>
        <dbReference type="Rhea" id="RHEA:13457"/>
        <dbReference type="Rhea" id="RHEA-COMP:10474"/>
        <dbReference type="Rhea" id="RHEA-COMP:10497"/>
        <dbReference type="ChEBI" id="CHEBI:11851"/>
        <dbReference type="ChEBI" id="CHEBI:15378"/>
        <dbReference type="ChEBI" id="CHEBI:16526"/>
        <dbReference type="ChEBI" id="CHEBI:83099"/>
        <dbReference type="ChEBI" id="CHEBI:83142"/>
        <dbReference type="EC" id="1.2.4.4"/>
    </reaction>
</comment>
<dbReference type="Gene3D" id="3.40.50.970">
    <property type="match status" value="1"/>
</dbReference>
<comment type="cofactor">
    <cofactor evidence="1 9">
        <name>thiamine diphosphate</name>
        <dbReference type="ChEBI" id="CHEBI:58937"/>
    </cofactor>
</comment>
<dbReference type="InterPro" id="IPR001017">
    <property type="entry name" value="DH_E1"/>
</dbReference>
<dbReference type="GO" id="GO:0005759">
    <property type="term" value="C:mitochondrial matrix"/>
    <property type="evidence" value="ECO:0007669"/>
    <property type="project" value="UniProtKB-SubCell"/>
</dbReference>
<comment type="similarity">
    <text evidence="3 9">Belongs to the BCKDHA family.</text>
</comment>
<protein>
    <recommendedName>
        <fullName evidence="9">2-oxoisovalerate dehydrogenase subunit alpha</fullName>
        <ecNumber evidence="9">1.2.4.4</ecNumber>
    </recommendedName>
    <alternativeName>
        <fullName evidence="9">Branched-chain alpha-keto acid dehydrogenase E1 component alpha chain</fullName>
    </alternativeName>
</protein>
<dbReference type="FunFam" id="3.40.50.970:FF:000015">
    <property type="entry name" value="2-oxoisovalerate dehydrogenase subunit alpha"/>
    <property type="match status" value="1"/>
</dbReference>
<organism evidence="12 13">
    <name type="scientific">Cyphellophora attinorum</name>
    <dbReference type="NCBI Taxonomy" id="1664694"/>
    <lineage>
        <taxon>Eukaryota</taxon>
        <taxon>Fungi</taxon>
        <taxon>Dikarya</taxon>
        <taxon>Ascomycota</taxon>
        <taxon>Pezizomycotina</taxon>
        <taxon>Eurotiomycetes</taxon>
        <taxon>Chaetothyriomycetidae</taxon>
        <taxon>Chaetothyriales</taxon>
        <taxon>Cyphellophoraceae</taxon>
        <taxon>Cyphellophora</taxon>
    </lineage>
</organism>
<comment type="caution">
    <text evidence="12">The sequence shown here is derived from an EMBL/GenBank/DDBJ whole genome shotgun (WGS) entry which is preliminary data.</text>
</comment>